<proteinExistence type="predicted"/>
<evidence type="ECO:0000313" key="1">
    <source>
        <dbReference type="EMBL" id="CAG8843298.1"/>
    </source>
</evidence>
<organism evidence="1 2">
    <name type="scientific">Racocetra persica</name>
    <dbReference type="NCBI Taxonomy" id="160502"/>
    <lineage>
        <taxon>Eukaryota</taxon>
        <taxon>Fungi</taxon>
        <taxon>Fungi incertae sedis</taxon>
        <taxon>Mucoromycota</taxon>
        <taxon>Glomeromycotina</taxon>
        <taxon>Glomeromycetes</taxon>
        <taxon>Diversisporales</taxon>
        <taxon>Gigasporaceae</taxon>
        <taxon>Racocetra</taxon>
    </lineage>
</organism>
<accession>A0ACA9SLH2</accession>
<gene>
    <name evidence="1" type="ORF">RPERSI_LOCUS32697</name>
</gene>
<comment type="caution">
    <text evidence="1">The sequence shown here is derived from an EMBL/GenBank/DDBJ whole genome shotgun (WGS) entry which is preliminary data.</text>
</comment>
<evidence type="ECO:0000313" key="2">
    <source>
        <dbReference type="Proteomes" id="UP000789920"/>
    </source>
</evidence>
<name>A0ACA9SLH2_9GLOM</name>
<dbReference type="EMBL" id="CAJVQC010137780">
    <property type="protein sequence ID" value="CAG8843298.1"/>
    <property type="molecule type" value="Genomic_DNA"/>
</dbReference>
<reference evidence="1" key="1">
    <citation type="submission" date="2021-06" db="EMBL/GenBank/DDBJ databases">
        <authorList>
            <person name="Kallberg Y."/>
            <person name="Tangrot J."/>
            <person name="Rosling A."/>
        </authorList>
    </citation>
    <scope>NUCLEOTIDE SEQUENCE</scope>
    <source>
        <strain evidence="1">MA461A</strain>
    </source>
</reference>
<keyword evidence="2" id="KW-1185">Reference proteome</keyword>
<protein>
    <submittedName>
        <fullName evidence="1">26604_t:CDS:1</fullName>
    </submittedName>
</protein>
<dbReference type="Proteomes" id="UP000789920">
    <property type="component" value="Unassembled WGS sequence"/>
</dbReference>
<sequence>DFLFLLSSETWNKRTPKSSNQCSPFLSPNIAQPTEPIPISNP</sequence>
<feature type="non-terminal residue" evidence="1">
    <location>
        <position position="1"/>
    </location>
</feature>
<feature type="non-terminal residue" evidence="1">
    <location>
        <position position="42"/>
    </location>
</feature>